<sequence length="77" mass="8370">MPSMSSVPLSEPNDHQRAIIKDFEDQIQTIRANMMKTEALIMNVEEAMRLVLKAFPPQASLRNSGSDGASHSAASGL</sequence>
<keyword evidence="3" id="KW-1185">Reference proteome</keyword>
<evidence type="ECO:0000313" key="3">
    <source>
        <dbReference type="Proteomes" id="UP000287166"/>
    </source>
</evidence>
<evidence type="ECO:0000256" key="1">
    <source>
        <dbReference type="SAM" id="MobiDB-lite"/>
    </source>
</evidence>
<feature type="region of interest" description="Disordered" evidence="1">
    <location>
        <begin position="58"/>
        <end position="77"/>
    </location>
</feature>
<accession>A0A401GJ27</accession>
<evidence type="ECO:0000313" key="2">
    <source>
        <dbReference type="EMBL" id="GBE82172.1"/>
    </source>
</evidence>
<dbReference type="EMBL" id="BFAD01000004">
    <property type="protein sequence ID" value="GBE82172.1"/>
    <property type="molecule type" value="Genomic_DNA"/>
</dbReference>
<proteinExistence type="predicted"/>
<feature type="compositionally biased region" description="Low complexity" evidence="1">
    <location>
        <begin position="64"/>
        <end position="77"/>
    </location>
</feature>
<dbReference type="AlphaFoldDB" id="A0A401GJ27"/>
<comment type="caution">
    <text evidence="2">The sequence shown here is derived from an EMBL/GenBank/DDBJ whole genome shotgun (WGS) entry which is preliminary data.</text>
</comment>
<organism evidence="2 3">
    <name type="scientific">Sparassis crispa</name>
    <dbReference type="NCBI Taxonomy" id="139825"/>
    <lineage>
        <taxon>Eukaryota</taxon>
        <taxon>Fungi</taxon>
        <taxon>Dikarya</taxon>
        <taxon>Basidiomycota</taxon>
        <taxon>Agaricomycotina</taxon>
        <taxon>Agaricomycetes</taxon>
        <taxon>Polyporales</taxon>
        <taxon>Sparassidaceae</taxon>
        <taxon>Sparassis</taxon>
    </lineage>
</organism>
<dbReference type="RefSeq" id="XP_027613085.1">
    <property type="nucleotide sequence ID" value="XM_027757284.1"/>
</dbReference>
<reference evidence="2 3" key="1">
    <citation type="journal article" date="2018" name="Sci. Rep.">
        <title>Genome sequence of the cauliflower mushroom Sparassis crispa (Hanabiratake) and its association with beneficial usage.</title>
        <authorList>
            <person name="Kiyama R."/>
            <person name="Furutani Y."/>
            <person name="Kawaguchi K."/>
            <person name="Nakanishi T."/>
        </authorList>
    </citation>
    <scope>NUCLEOTIDE SEQUENCE [LARGE SCALE GENOMIC DNA]</scope>
</reference>
<dbReference type="InParanoid" id="A0A401GJ27"/>
<dbReference type="GeneID" id="38779089"/>
<name>A0A401GJ27_9APHY</name>
<protein>
    <submittedName>
        <fullName evidence="2">Uncharacterized protein</fullName>
    </submittedName>
</protein>
<gene>
    <name evidence="2" type="ORF">SCP_0405520</name>
</gene>
<dbReference type="Proteomes" id="UP000287166">
    <property type="component" value="Unassembled WGS sequence"/>
</dbReference>